<feature type="region of interest" description="Disordered" evidence="1">
    <location>
        <begin position="1"/>
        <end position="43"/>
    </location>
</feature>
<feature type="compositionally biased region" description="Low complexity" evidence="1">
    <location>
        <begin position="15"/>
        <end position="27"/>
    </location>
</feature>
<evidence type="ECO:0000313" key="2">
    <source>
        <dbReference type="EMBL" id="CAA9466578.1"/>
    </source>
</evidence>
<accession>A0A6J4RG24</accession>
<feature type="non-terminal residue" evidence="2">
    <location>
        <position position="1"/>
    </location>
</feature>
<evidence type="ECO:0000256" key="1">
    <source>
        <dbReference type="SAM" id="MobiDB-lite"/>
    </source>
</evidence>
<dbReference type="AlphaFoldDB" id="A0A6J4RG24"/>
<reference evidence="2" key="1">
    <citation type="submission" date="2020-02" db="EMBL/GenBank/DDBJ databases">
        <authorList>
            <person name="Meier V. D."/>
        </authorList>
    </citation>
    <scope>NUCLEOTIDE SEQUENCE</scope>
    <source>
        <strain evidence="2">AVDCRST_MAG25</strain>
    </source>
</reference>
<name>A0A6J4RG24_9ACTN</name>
<gene>
    <name evidence="2" type="ORF">AVDCRST_MAG25-1592</name>
</gene>
<dbReference type="EMBL" id="CADCVI010000096">
    <property type="protein sequence ID" value="CAA9466578.1"/>
    <property type="molecule type" value="Genomic_DNA"/>
</dbReference>
<protein>
    <submittedName>
        <fullName evidence="2">Uncharacterized protein</fullName>
    </submittedName>
</protein>
<feature type="non-terminal residue" evidence="2">
    <location>
        <position position="65"/>
    </location>
</feature>
<organism evidence="2">
    <name type="scientific">uncultured Rubrobacteraceae bacterium</name>
    <dbReference type="NCBI Taxonomy" id="349277"/>
    <lineage>
        <taxon>Bacteria</taxon>
        <taxon>Bacillati</taxon>
        <taxon>Actinomycetota</taxon>
        <taxon>Rubrobacteria</taxon>
        <taxon>Rubrobacterales</taxon>
        <taxon>Rubrobacteraceae</taxon>
        <taxon>environmental samples</taxon>
    </lineage>
</organism>
<sequence>WRRRAPSQAKAPRQTTTRADSRASSRAAKGRHLSRSPGVGLFWGGAQRTTAEIQRSRRVASPLRR</sequence>
<proteinExistence type="predicted"/>